<comment type="catalytic activity">
    <reaction evidence="1">
        <text>ATP + protein L-histidine = ADP + protein N-phospho-L-histidine.</text>
        <dbReference type="EC" id="2.7.13.3"/>
    </reaction>
</comment>
<feature type="transmembrane region" description="Helical" evidence="10">
    <location>
        <begin position="72"/>
        <end position="98"/>
    </location>
</feature>
<keyword evidence="5" id="KW-0547">Nucleotide-binding</keyword>
<dbReference type="InterPro" id="IPR050482">
    <property type="entry name" value="Sensor_HK_TwoCompSys"/>
</dbReference>
<feature type="transmembrane region" description="Helical" evidence="10">
    <location>
        <begin position="459"/>
        <end position="482"/>
    </location>
</feature>
<dbReference type="InterPro" id="IPR011712">
    <property type="entry name" value="Sig_transdc_His_kin_sub3_dim/P"/>
</dbReference>
<keyword evidence="6 12" id="KW-0418">Kinase</keyword>
<feature type="domain" description="Signal transduction histidine kinase subgroup 3 dimerisation and phosphoacceptor" evidence="11">
    <location>
        <begin position="188"/>
        <end position="253"/>
    </location>
</feature>
<dbReference type="Gene3D" id="1.20.5.1930">
    <property type="match status" value="1"/>
</dbReference>
<evidence type="ECO:0000256" key="2">
    <source>
        <dbReference type="ARBA" id="ARBA00012438"/>
    </source>
</evidence>
<organism evidence="12 13">
    <name type="scientific">Micromonospora reichwaldensis</name>
    <dbReference type="NCBI Taxonomy" id="3075516"/>
    <lineage>
        <taxon>Bacteria</taxon>
        <taxon>Bacillati</taxon>
        <taxon>Actinomycetota</taxon>
        <taxon>Actinomycetes</taxon>
        <taxon>Micromonosporales</taxon>
        <taxon>Micromonosporaceae</taxon>
        <taxon>Micromonospora</taxon>
    </lineage>
</organism>
<dbReference type="PANTHER" id="PTHR24421:SF10">
    <property type="entry name" value="NITRATE_NITRITE SENSOR PROTEIN NARQ"/>
    <property type="match status" value="1"/>
</dbReference>
<feature type="compositionally biased region" description="Low complexity" evidence="9">
    <location>
        <begin position="402"/>
        <end position="436"/>
    </location>
</feature>
<name>A0ABU2WUT5_9ACTN</name>
<accession>A0ABU2WUT5</accession>
<evidence type="ECO:0000256" key="4">
    <source>
        <dbReference type="ARBA" id="ARBA00022679"/>
    </source>
</evidence>
<dbReference type="Proteomes" id="UP001180973">
    <property type="component" value="Unassembled WGS sequence"/>
</dbReference>
<dbReference type="Gene3D" id="3.30.565.10">
    <property type="entry name" value="Histidine kinase-like ATPase, C-terminal domain"/>
    <property type="match status" value="1"/>
</dbReference>
<evidence type="ECO:0000256" key="3">
    <source>
        <dbReference type="ARBA" id="ARBA00022553"/>
    </source>
</evidence>
<keyword evidence="8" id="KW-0902">Two-component regulatory system</keyword>
<keyword evidence="10" id="KW-1133">Transmembrane helix</keyword>
<dbReference type="GO" id="GO:0016301">
    <property type="term" value="F:kinase activity"/>
    <property type="evidence" value="ECO:0007669"/>
    <property type="project" value="UniProtKB-KW"/>
</dbReference>
<sequence>MGNWWSVRVGGAVRSRQVVRRRLGDLLLWATTAAPIAYALVTPPHSGPATARLAGALLLLTVAVAVSRRWPVVALVVVVLGSLLDGNFLFAIPVFSYLTGRRSATARTAAVAFAVLAAGGTALNLGLLGTGAATWFLLASVLLFAGVFPWLVGRYRRQQAALTEAGRRHAEARERERRGTAERVRLRERARIAQEMHDSLGHDLSLIALRAAALEVADDLAPRHRAAAAELRASVAAATERLHGIIGVLREPDGAATTRPADESVTELVDGAREAGMAVRLDGAQALAQLPPMAAHAAHRVVREALTNAARYAPGAAVTVVLRGDGDQVEVAVVNAPSPAGPLPGPPSTGSGLLALAERVRLTGGVLTAGPQNDGGFAVRARLPAAARAVADALPSGGGDSGPASGRRSAGGWSAGEADGPGFPVAPGAGADASDGGSPGERPGEAERRLRDARRRVRLSLLTALGAPAGLALVLSLVYYPVATAGTVLDDRAFARMPVGAQRAELTGLPRRQSAPPAGTARPGCEHYTDGNFPLAQPTWRLCFVEGRLVSKERIDG</sequence>
<feature type="transmembrane region" description="Helical" evidence="10">
    <location>
        <begin position="133"/>
        <end position="152"/>
    </location>
</feature>
<evidence type="ECO:0000256" key="5">
    <source>
        <dbReference type="ARBA" id="ARBA00022741"/>
    </source>
</evidence>
<keyword evidence="4" id="KW-0808">Transferase</keyword>
<dbReference type="SUPFAM" id="SSF55874">
    <property type="entry name" value="ATPase domain of HSP90 chaperone/DNA topoisomerase II/histidine kinase"/>
    <property type="match status" value="1"/>
</dbReference>
<evidence type="ECO:0000313" key="12">
    <source>
        <dbReference type="EMBL" id="MDT0529325.1"/>
    </source>
</evidence>
<keyword evidence="7" id="KW-0067">ATP-binding</keyword>
<feature type="transmembrane region" description="Helical" evidence="10">
    <location>
        <begin position="49"/>
        <end position="66"/>
    </location>
</feature>
<feature type="region of interest" description="Disordered" evidence="9">
    <location>
        <begin position="392"/>
        <end position="451"/>
    </location>
</feature>
<feature type="transmembrane region" description="Helical" evidence="10">
    <location>
        <begin position="26"/>
        <end position="42"/>
    </location>
</feature>
<dbReference type="InterPro" id="IPR036890">
    <property type="entry name" value="HATPase_C_sf"/>
</dbReference>
<evidence type="ECO:0000256" key="9">
    <source>
        <dbReference type="SAM" id="MobiDB-lite"/>
    </source>
</evidence>
<evidence type="ECO:0000256" key="6">
    <source>
        <dbReference type="ARBA" id="ARBA00022777"/>
    </source>
</evidence>
<protein>
    <recommendedName>
        <fullName evidence="2">histidine kinase</fullName>
        <ecNumber evidence="2">2.7.13.3</ecNumber>
    </recommendedName>
</protein>
<keyword evidence="3" id="KW-0597">Phosphoprotein</keyword>
<evidence type="ECO:0000256" key="1">
    <source>
        <dbReference type="ARBA" id="ARBA00000085"/>
    </source>
</evidence>
<dbReference type="PANTHER" id="PTHR24421">
    <property type="entry name" value="NITRATE/NITRITE SENSOR PROTEIN NARX-RELATED"/>
    <property type="match status" value="1"/>
</dbReference>
<dbReference type="RefSeq" id="WP_311411488.1">
    <property type="nucleotide sequence ID" value="NZ_JAVRFL010000009.1"/>
</dbReference>
<keyword evidence="13" id="KW-1185">Reference proteome</keyword>
<evidence type="ECO:0000256" key="10">
    <source>
        <dbReference type="SAM" id="Phobius"/>
    </source>
</evidence>
<dbReference type="CDD" id="cd16917">
    <property type="entry name" value="HATPase_UhpB-NarQ-NarX-like"/>
    <property type="match status" value="1"/>
</dbReference>
<dbReference type="EC" id="2.7.13.3" evidence="2"/>
<reference evidence="12" key="1">
    <citation type="submission" date="2023-09" db="EMBL/GenBank/DDBJ databases">
        <title>30 novel species of actinomycetes from the DSMZ collection.</title>
        <authorList>
            <person name="Nouioui I."/>
        </authorList>
    </citation>
    <scope>NUCLEOTIDE SEQUENCE</scope>
    <source>
        <strain evidence="12">DSM 115977</strain>
    </source>
</reference>
<keyword evidence="10" id="KW-0472">Membrane</keyword>
<evidence type="ECO:0000313" key="13">
    <source>
        <dbReference type="Proteomes" id="UP001180973"/>
    </source>
</evidence>
<dbReference type="EMBL" id="JAVRFL010000009">
    <property type="protein sequence ID" value="MDT0529325.1"/>
    <property type="molecule type" value="Genomic_DNA"/>
</dbReference>
<evidence type="ECO:0000259" key="11">
    <source>
        <dbReference type="Pfam" id="PF07730"/>
    </source>
</evidence>
<keyword evidence="10" id="KW-0812">Transmembrane</keyword>
<proteinExistence type="predicted"/>
<gene>
    <name evidence="12" type="ORF">RM555_10045</name>
</gene>
<evidence type="ECO:0000256" key="8">
    <source>
        <dbReference type="ARBA" id="ARBA00023012"/>
    </source>
</evidence>
<evidence type="ECO:0000256" key="7">
    <source>
        <dbReference type="ARBA" id="ARBA00022840"/>
    </source>
</evidence>
<dbReference type="Pfam" id="PF07730">
    <property type="entry name" value="HisKA_3"/>
    <property type="match status" value="1"/>
</dbReference>
<comment type="caution">
    <text evidence="12">The sequence shown here is derived from an EMBL/GenBank/DDBJ whole genome shotgun (WGS) entry which is preliminary data.</text>
</comment>